<name>A0ABQ6MGV4_9STRA</name>
<proteinExistence type="predicted"/>
<keyword evidence="2" id="KW-1185">Reference proteome</keyword>
<dbReference type="EMBL" id="BRYB01005549">
    <property type="protein sequence ID" value="GMI25859.1"/>
    <property type="molecule type" value="Genomic_DNA"/>
</dbReference>
<accession>A0ABQ6MGV4</accession>
<dbReference type="Proteomes" id="UP001165060">
    <property type="component" value="Unassembled WGS sequence"/>
</dbReference>
<evidence type="ECO:0000313" key="2">
    <source>
        <dbReference type="Proteomes" id="UP001165060"/>
    </source>
</evidence>
<organism evidence="1 2">
    <name type="scientific">Tetraparma gracilis</name>
    <dbReference type="NCBI Taxonomy" id="2962635"/>
    <lineage>
        <taxon>Eukaryota</taxon>
        <taxon>Sar</taxon>
        <taxon>Stramenopiles</taxon>
        <taxon>Ochrophyta</taxon>
        <taxon>Bolidophyceae</taxon>
        <taxon>Parmales</taxon>
        <taxon>Triparmaceae</taxon>
        <taxon>Tetraparma</taxon>
    </lineage>
</organism>
<sequence>MGKKTETPTTWPCEAGQTMDAGGVCHDASVDWSFPCDAEQTLNAQNACNDAPTFPCEAGQTMDAGGVCHDASEEWVSPCTTGQLLGSNDVCVDVCEPDRRRRINAASGCVEIGACDDGASEPEEDDEEEVPISVVVVTVPAEMTVEIAEVPAAGSSAMKVRRSSLLSNFFSML</sequence>
<gene>
    <name evidence="1" type="ORF">TeGR_g13459</name>
</gene>
<evidence type="ECO:0000313" key="1">
    <source>
        <dbReference type="EMBL" id="GMI25859.1"/>
    </source>
</evidence>
<comment type="caution">
    <text evidence="1">The sequence shown here is derived from an EMBL/GenBank/DDBJ whole genome shotgun (WGS) entry which is preliminary data.</text>
</comment>
<protein>
    <submittedName>
        <fullName evidence="1">Uncharacterized protein</fullName>
    </submittedName>
</protein>
<reference evidence="1 2" key="1">
    <citation type="journal article" date="2023" name="Commun. Biol.">
        <title>Genome analysis of Parmales, the sister group of diatoms, reveals the evolutionary specialization of diatoms from phago-mixotrophs to photoautotrophs.</title>
        <authorList>
            <person name="Ban H."/>
            <person name="Sato S."/>
            <person name="Yoshikawa S."/>
            <person name="Yamada K."/>
            <person name="Nakamura Y."/>
            <person name="Ichinomiya M."/>
            <person name="Sato N."/>
            <person name="Blanc-Mathieu R."/>
            <person name="Endo H."/>
            <person name="Kuwata A."/>
            <person name="Ogata H."/>
        </authorList>
    </citation>
    <scope>NUCLEOTIDE SEQUENCE [LARGE SCALE GENOMIC DNA]</scope>
</reference>